<evidence type="ECO:0000313" key="1">
    <source>
        <dbReference type="EMBL" id="KAJ2979599.1"/>
    </source>
</evidence>
<accession>A0ACC1NMF4</accession>
<organism evidence="1 2">
    <name type="scientific">Zarea fungicola</name>
    <dbReference type="NCBI Taxonomy" id="93591"/>
    <lineage>
        <taxon>Eukaryota</taxon>
        <taxon>Fungi</taxon>
        <taxon>Dikarya</taxon>
        <taxon>Ascomycota</taxon>
        <taxon>Pezizomycotina</taxon>
        <taxon>Sordariomycetes</taxon>
        <taxon>Hypocreomycetidae</taxon>
        <taxon>Hypocreales</taxon>
        <taxon>Cordycipitaceae</taxon>
        <taxon>Zarea</taxon>
    </lineage>
</organism>
<dbReference type="EMBL" id="JANJQO010000269">
    <property type="protein sequence ID" value="KAJ2979599.1"/>
    <property type="molecule type" value="Genomic_DNA"/>
</dbReference>
<gene>
    <name evidence="1" type="ORF">NQ176_g3156</name>
</gene>
<dbReference type="Proteomes" id="UP001143910">
    <property type="component" value="Unassembled WGS sequence"/>
</dbReference>
<evidence type="ECO:0000313" key="2">
    <source>
        <dbReference type="Proteomes" id="UP001143910"/>
    </source>
</evidence>
<proteinExistence type="predicted"/>
<name>A0ACC1NMF4_9HYPO</name>
<protein>
    <submittedName>
        <fullName evidence="1">Uncharacterized protein</fullName>
    </submittedName>
</protein>
<keyword evidence="2" id="KW-1185">Reference proteome</keyword>
<sequence>MRHRSLSESIAEPVRAELLSPLRSQVPRRIHPAAVRLPLLSSCELELLSHYITHASRVIPSDTDDMFALHVGMPNLAFTSGAVMGSMLALSAACKCYDMLKSTGATLEKHDEMRRLLALADQHHQVSLGQLQQDIIEAHFDSVLANAALMVLYAMSCHRVRVLLVRKAKAAGTVIPSDMLPFQSQWITSIRAAHVAFVGLLQPGARPAPEAATPTYPSPSMLSEPGENQHFCEDGPSEETRRLVLPIVTATYETALLKLRSRSEHSAAGGNSHSMADVKMEACMASLGILEQLFLNILNSKQRPSAEPSPLYDFGVLENASPWLIAYLARVTSAAPSRLWRRAVTAFVNQVPAAFLQLVQSALDHMPVEENQSSQHGEDELMPMEPAHKPAMDIFAHWLVLVMLLDSVWWIGDIGHWELGRILRFMKTKDFKVELASGDDAWWPETMYAIQSTLTVLV</sequence>
<comment type="caution">
    <text evidence="1">The sequence shown here is derived from an EMBL/GenBank/DDBJ whole genome shotgun (WGS) entry which is preliminary data.</text>
</comment>
<reference evidence="1" key="1">
    <citation type="submission" date="2022-08" db="EMBL/GenBank/DDBJ databases">
        <title>Genome Sequence of Lecanicillium fungicola.</title>
        <authorList>
            <person name="Buettner E."/>
        </authorList>
    </citation>
    <scope>NUCLEOTIDE SEQUENCE</scope>
    <source>
        <strain evidence="1">Babe33</strain>
    </source>
</reference>